<dbReference type="STRING" id="246404.A0A507FC14"/>
<feature type="domain" description="AAA+ ATPase" evidence="14">
    <location>
        <begin position="837"/>
        <end position="972"/>
    </location>
</feature>
<dbReference type="Proteomes" id="UP000320333">
    <property type="component" value="Unassembled WGS sequence"/>
</dbReference>
<dbReference type="InterPro" id="IPR050168">
    <property type="entry name" value="AAA_ATPase_domain"/>
</dbReference>
<dbReference type="OrthoDB" id="2187at2759"/>
<keyword evidence="7" id="KW-0067">ATP-binding</keyword>
<dbReference type="FunFam" id="3.40.50.300:FF:000149">
    <property type="entry name" value="Nuclear valosin-containing protein-like"/>
    <property type="match status" value="1"/>
</dbReference>
<dbReference type="SMART" id="SM00382">
    <property type="entry name" value="AAA"/>
    <property type="match status" value="2"/>
</dbReference>
<keyword evidence="5" id="KW-0547">Nucleotide-binding</keyword>
<dbReference type="InterPro" id="IPR029067">
    <property type="entry name" value="CDC48_domain_2-like_sf"/>
</dbReference>
<evidence type="ECO:0000256" key="6">
    <source>
        <dbReference type="ARBA" id="ARBA00022801"/>
    </source>
</evidence>
<evidence type="ECO:0000259" key="14">
    <source>
        <dbReference type="SMART" id="SM00382"/>
    </source>
</evidence>
<evidence type="ECO:0000313" key="15">
    <source>
        <dbReference type="EMBL" id="TPX73744.1"/>
    </source>
</evidence>
<dbReference type="InterPro" id="IPR027417">
    <property type="entry name" value="P-loop_NTPase"/>
</dbReference>
<keyword evidence="4" id="KW-0962">Peroxisome biogenesis</keyword>
<keyword evidence="6" id="KW-0378">Hydrolase</keyword>
<evidence type="ECO:0000256" key="9">
    <source>
        <dbReference type="ARBA" id="ARBA00023136"/>
    </source>
</evidence>
<dbReference type="GO" id="GO:0005829">
    <property type="term" value="C:cytosol"/>
    <property type="evidence" value="ECO:0007669"/>
    <property type="project" value="TreeGrafter"/>
</dbReference>
<keyword evidence="3" id="KW-0813">Transport</keyword>
<sequence length="1222" mass="132457">MAHSAHGKGVSAVVAVKALQTQLVNIPMEAVASISGSGLPSTTWLENNPSQVSVCLTAGSRTFYFGWSGLYSAPVLGAHPKDAKSSLLTVEIDASVVASLGLREGDKSQITILTNAPVASAVNVEPLSSDDWEILELHAEILEVEFLKQCRVVYPGQPILIWVRRQTLIRLRVVEISPSDAPFLRLDNNSEVIVAPKDRASAVPATATAESNELDVHGSIQKRGISARVIRLENVVSHSNKPAAHFEHTCFLGVATPAAPLSHQQIMMPPKSLINHQLAPLKLNSLKSLHSSKVIKYMRIVCWKTNPMSQDSTNSESAAPTKRDPTSVGASAFHIAVVETDLIAAGHLAMSRSMRELVNAEAYSRVRLMDARQDPLSQFKIILKKAGDGATPQSIVLNSQTEQVESTLPALFLQYLQQLLVSPWNRRIVLSSNTVLDITPNTAEQSGQDGKSESRRKRLQVVLQIVPENEEKVDTVRSPWSWVTVLPEDIESLNVVEVAKTSEGDESAIRLPFADRQDFSCPALGGVSKYFKTACTHIASRLAMRGLKEKIAAPSLGGILIHSNRGMGKTKLAESILHSFSHNLETLTYSHILQCGSLKGKKVAHIREALNHAFTVCMFQSPSILLLDDLDLICPSNAENADGLASKQITLYIISLMRQFCIQPVCPGAVTVVATAVDKSAINPLFLSSHAIADIVHLSAPGRLERSEILQVLLKNAASSPETEIFNVMSIASKTEGYRPLDLETLVSRAGHARAVRQIKESTKNYVSAGEGILLKDLESALEGFVPPALKGLKVEDSEAVGWADIGGLHEPKKMLIETLEWPTKYAAIFASCPLRLRSGILLYGFPGCGKTILAAAVAKECGLNFISVKGPEILNKYIGESEKSVRDLFDRAQAAKPCILFFDEFDSIAPRRGNDNTGVTDRVVNQLLTQMDGAEGLDGVYVLAATSRPDLIDPALLRPGRLDKSVLCDMPSTQERAEILEAVSRKLTLSPELDLKKYSGACEHFTGADLQGLIYSAQLEAIHEQIDEPLASTATASNETKSPIIKEEEDVGHEASAEALGKKKKKKNKGKEIASQQNGTTKPDVKDDTSQSPTGTHKSASVEEVFEFALVQSGLGDEGTVLSGAERTRIRQRIQTIQDNHKLVEKATKTDSGQTGNSKKPIVSSSAVVIEARHFEAALASTRGSLTAQERRRFELIFSEFAGTDDAAEKLNRVGKKSSMA</sequence>
<keyword evidence="16" id="KW-1185">Reference proteome</keyword>
<reference evidence="15 16" key="1">
    <citation type="journal article" date="2019" name="Sci. Rep.">
        <title>Comparative genomics of chytrid fungi reveal insights into the obligate biotrophic and pathogenic lifestyle of Synchytrium endobioticum.</title>
        <authorList>
            <person name="van de Vossenberg B.T.L.H."/>
            <person name="Warris S."/>
            <person name="Nguyen H.D.T."/>
            <person name="van Gent-Pelzer M.P.E."/>
            <person name="Joly D.L."/>
            <person name="van de Geest H.C."/>
            <person name="Bonants P.J.M."/>
            <person name="Smith D.S."/>
            <person name="Levesque C.A."/>
            <person name="van der Lee T.A.J."/>
        </authorList>
    </citation>
    <scope>NUCLEOTIDE SEQUENCE [LARGE SCALE GENOMIC DNA]</scope>
    <source>
        <strain evidence="15 16">CBS 675.73</strain>
    </source>
</reference>
<dbReference type="PANTHER" id="PTHR23077:SF12">
    <property type="entry name" value="PEROXISOMAL ATPASE PEX1"/>
    <property type="match status" value="1"/>
</dbReference>
<comment type="caution">
    <text evidence="15">The sequence shown here is derived from an EMBL/GenBank/DDBJ whole genome shotgun (WGS) entry which is preliminary data.</text>
</comment>
<evidence type="ECO:0000256" key="3">
    <source>
        <dbReference type="ARBA" id="ARBA00022448"/>
    </source>
</evidence>
<feature type="compositionally biased region" description="Polar residues" evidence="13">
    <location>
        <begin position="1033"/>
        <end position="1042"/>
    </location>
</feature>
<evidence type="ECO:0000256" key="13">
    <source>
        <dbReference type="SAM" id="MobiDB-lite"/>
    </source>
</evidence>
<dbReference type="AlphaFoldDB" id="A0A507FC14"/>
<dbReference type="InterPro" id="IPR003959">
    <property type="entry name" value="ATPase_AAA_core"/>
</dbReference>
<evidence type="ECO:0000313" key="16">
    <source>
        <dbReference type="Proteomes" id="UP000320333"/>
    </source>
</evidence>
<comment type="similarity">
    <text evidence="2">Belongs to the AAA ATPase family.</text>
</comment>
<feature type="domain" description="AAA+ ATPase" evidence="14">
    <location>
        <begin position="555"/>
        <end position="702"/>
    </location>
</feature>
<keyword evidence="9" id="KW-0472">Membrane</keyword>
<dbReference type="Gene3D" id="1.10.8.60">
    <property type="match status" value="2"/>
</dbReference>
<dbReference type="GO" id="GO:0016887">
    <property type="term" value="F:ATP hydrolysis activity"/>
    <property type="evidence" value="ECO:0007669"/>
    <property type="project" value="InterPro"/>
</dbReference>
<evidence type="ECO:0000256" key="10">
    <source>
        <dbReference type="ARBA" id="ARBA00032509"/>
    </source>
</evidence>
<evidence type="ECO:0000256" key="4">
    <source>
        <dbReference type="ARBA" id="ARBA00022593"/>
    </source>
</evidence>
<comment type="subcellular location">
    <subcellularLocation>
        <location evidence="1">Membrane</location>
    </subcellularLocation>
</comment>
<comment type="catalytic activity">
    <reaction evidence="12">
        <text>ATP + H2O = ADP + phosphate + H(+)</text>
        <dbReference type="Rhea" id="RHEA:13065"/>
        <dbReference type="ChEBI" id="CHEBI:15377"/>
        <dbReference type="ChEBI" id="CHEBI:15378"/>
        <dbReference type="ChEBI" id="CHEBI:30616"/>
        <dbReference type="ChEBI" id="CHEBI:43474"/>
        <dbReference type="ChEBI" id="CHEBI:456216"/>
    </reaction>
    <physiologicalReaction direction="left-to-right" evidence="12">
        <dbReference type="Rhea" id="RHEA:13066"/>
    </physiologicalReaction>
</comment>
<evidence type="ECO:0000256" key="8">
    <source>
        <dbReference type="ARBA" id="ARBA00022927"/>
    </source>
</evidence>
<dbReference type="EMBL" id="QEAP01000167">
    <property type="protein sequence ID" value="TPX73744.1"/>
    <property type="molecule type" value="Genomic_DNA"/>
</dbReference>
<evidence type="ECO:0000256" key="1">
    <source>
        <dbReference type="ARBA" id="ARBA00004370"/>
    </source>
</evidence>
<dbReference type="InterPro" id="IPR003960">
    <property type="entry name" value="ATPase_AAA_CS"/>
</dbReference>
<protein>
    <recommendedName>
        <fullName evidence="11">Peroxisomal ATPase PEX1</fullName>
    </recommendedName>
    <alternativeName>
        <fullName evidence="10">Peroxin-1</fullName>
    </alternativeName>
</protein>
<dbReference type="SUPFAM" id="SSF54585">
    <property type="entry name" value="Cdc48 domain 2-like"/>
    <property type="match status" value="1"/>
</dbReference>
<dbReference type="PANTHER" id="PTHR23077">
    <property type="entry name" value="AAA-FAMILY ATPASE"/>
    <property type="match status" value="1"/>
</dbReference>
<dbReference type="CDD" id="cd19526">
    <property type="entry name" value="RecA-like_PEX1_r2"/>
    <property type="match status" value="1"/>
</dbReference>
<evidence type="ECO:0000256" key="12">
    <source>
        <dbReference type="ARBA" id="ARBA00048778"/>
    </source>
</evidence>
<dbReference type="Gene3D" id="3.10.330.10">
    <property type="match status" value="1"/>
</dbReference>
<keyword evidence="8" id="KW-0653">Protein transport</keyword>
<dbReference type="Pfam" id="PF09262">
    <property type="entry name" value="PEX-1N"/>
    <property type="match status" value="1"/>
</dbReference>
<dbReference type="Gene3D" id="3.40.50.300">
    <property type="entry name" value="P-loop containing nucleotide triphosphate hydrolases"/>
    <property type="match status" value="2"/>
</dbReference>
<dbReference type="Pfam" id="PF00004">
    <property type="entry name" value="AAA"/>
    <property type="match status" value="2"/>
</dbReference>
<dbReference type="InterPro" id="IPR015342">
    <property type="entry name" value="PEX1-N_C-lobe"/>
</dbReference>
<dbReference type="GO" id="GO:0005524">
    <property type="term" value="F:ATP binding"/>
    <property type="evidence" value="ECO:0007669"/>
    <property type="project" value="UniProtKB-KW"/>
</dbReference>
<dbReference type="PROSITE" id="PS00674">
    <property type="entry name" value="AAA"/>
    <property type="match status" value="1"/>
</dbReference>
<organism evidence="15 16">
    <name type="scientific">Chytriomyces confervae</name>
    <dbReference type="NCBI Taxonomy" id="246404"/>
    <lineage>
        <taxon>Eukaryota</taxon>
        <taxon>Fungi</taxon>
        <taxon>Fungi incertae sedis</taxon>
        <taxon>Chytridiomycota</taxon>
        <taxon>Chytridiomycota incertae sedis</taxon>
        <taxon>Chytridiomycetes</taxon>
        <taxon>Chytridiales</taxon>
        <taxon>Chytriomycetaceae</taxon>
        <taxon>Chytriomyces</taxon>
    </lineage>
</organism>
<evidence type="ECO:0000256" key="11">
    <source>
        <dbReference type="ARBA" id="ARBA00034532"/>
    </source>
</evidence>
<gene>
    <name evidence="15" type="ORF">CcCBS67573_g04993</name>
</gene>
<dbReference type="GO" id="GO:0005778">
    <property type="term" value="C:peroxisomal membrane"/>
    <property type="evidence" value="ECO:0007669"/>
    <property type="project" value="TreeGrafter"/>
</dbReference>
<dbReference type="InterPro" id="IPR003593">
    <property type="entry name" value="AAA+_ATPase"/>
</dbReference>
<accession>A0A507FC14</accession>
<evidence type="ECO:0000256" key="7">
    <source>
        <dbReference type="ARBA" id="ARBA00022840"/>
    </source>
</evidence>
<evidence type="ECO:0000256" key="2">
    <source>
        <dbReference type="ARBA" id="ARBA00006914"/>
    </source>
</evidence>
<feature type="compositionally biased region" description="Polar residues" evidence="13">
    <location>
        <begin position="1091"/>
        <end position="1100"/>
    </location>
</feature>
<dbReference type="InterPro" id="IPR041569">
    <property type="entry name" value="AAA_lid_3"/>
</dbReference>
<dbReference type="Pfam" id="PF17862">
    <property type="entry name" value="AAA_lid_3"/>
    <property type="match status" value="1"/>
</dbReference>
<proteinExistence type="inferred from homology"/>
<dbReference type="GO" id="GO:0016558">
    <property type="term" value="P:protein import into peroxisome matrix"/>
    <property type="evidence" value="ECO:0007669"/>
    <property type="project" value="TreeGrafter"/>
</dbReference>
<name>A0A507FC14_9FUNG</name>
<feature type="region of interest" description="Disordered" evidence="13">
    <location>
        <begin position="1031"/>
        <end position="1100"/>
    </location>
</feature>
<dbReference type="SUPFAM" id="SSF52540">
    <property type="entry name" value="P-loop containing nucleoside triphosphate hydrolases"/>
    <property type="match status" value="2"/>
</dbReference>
<evidence type="ECO:0000256" key="5">
    <source>
        <dbReference type="ARBA" id="ARBA00022741"/>
    </source>
</evidence>